<feature type="transmembrane region" description="Helical" evidence="6">
    <location>
        <begin position="38"/>
        <end position="58"/>
    </location>
</feature>
<feature type="transmembrane region" description="Helical" evidence="6">
    <location>
        <begin position="79"/>
        <end position="103"/>
    </location>
</feature>
<dbReference type="Pfam" id="PF02118">
    <property type="entry name" value="Srg"/>
    <property type="match status" value="1"/>
</dbReference>
<sequence>IVNLIFSLDFCLLQAPAASGVAFDFYKTIGPYAAKVEMIKATTIILLGSILHLVLAFSRLTAISMPTKHLDIWRRLPHICFAICLTIFLISIPLLLPGTTGFVEKIGIFGNWSIAFTFMGNYFMIYTISFNSVGAVMEFVTILCYIGMLAKFREFRNRRNSESPDIRRMTIGVVRTTVAAICAPIGAWTIVLFFTVGSLYELIYGHPLFRPIEFSSVFGLLNAINNVLTPWVLLIAFPNVRNSI</sequence>
<dbReference type="InterPro" id="IPR000609">
    <property type="entry name" value="7TM_GPCR_serpentine_rcpt_Srg"/>
</dbReference>
<keyword evidence="8" id="KW-1185">Reference proteome</keyword>
<evidence type="ECO:0000256" key="5">
    <source>
        <dbReference type="ARBA" id="ARBA00023136"/>
    </source>
</evidence>
<evidence type="ECO:0000256" key="6">
    <source>
        <dbReference type="RuleBase" id="RU280813"/>
    </source>
</evidence>
<gene>
    <name evidence="7" type="ORF">PENTCL1PPCAC_4894</name>
</gene>
<evidence type="ECO:0000256" key="3">
    <source>
        <dbReference type="ARBA" id="ARBA00022692"/>
    </source>
</evidence>
<dbReference type="GO" id="GO:0016020">
    <property type="term" value="C:membrane"/>
    <property type="evidence" value="ECO:0007669"/>
    <property type="project" value="UniProtKB-SubCell"/>
</dbReference>
<dbReference type="AlphaFoldDB" id="A0AAV5SRB3"/>
<comment type="similarity">
    <text evidence="2 6">Belongs to the nematode receptor-like protein srg family.</text>
</comment>
<proteinExistence type="inferred from homology"/>
<evidence type="ECO:0000256" key="4">
    <source>
        <dbReference type="ARBA" id="ARBA00022989"/>
    </source>
</evidence>
<accession>A0AAV5SRB3</accession>
<evidence type="ECO:0000313" key="8">
    <source>
        <dbReference type="Proteomes" id="UP001432027"/>
    </source>
</evidence>
<organism evidence="7 8">
    <name type="scientific">Pristionchus entomophagus</name>
    <dbReference type="NCBI Taxonomy" id="358040"/>
    <lineage>
        <taxon>Eukaryota</taxon>
        <taxon>Metazoa</taxon>
        <taxon>Ecdysozoa</taxon>
        <taxon>Nematoda</taxon>
        <taxon>Chromadorea</taxon>
        <taxon>Rhabditida</taxon>
        <taxon>Rhabditina</taxon>
        <taxon>Diplogasteromorpha</taxon>
        <taxon>Diplogasteroidea</taxon>
        <taxon>Neodiplogasteridae</taxon>
        <taxon>Pristionchus</taxon>
    </lineage>
</organism>
<dbReference type="GO" id="GO:0004888">
    <property type="term" value="F:transmembrane signaling receptor activity"/>
    <property type="evidence" value="ECO:0007669"/>
    <property type="project" value="InterPro"/>
</dbReference>
<reference evidence="7" key="1">
    <citation type="submission" date="2023-10" db="EMBL/GenBank/DDBJ databases">
        <title>Genome assembly of Pristionchus species.</title>
        <authorList>
            <person name="Yoshida K."/>
            <person name="Sommer R.J."/>
        </authorList>
    </citation>
    <scope>NUCLEOTIDE SEQUENCE</scope>
    <source>
        <strain evidence="7">RS0144</strain>
    </source>
</reference>
<dbReference type="EMBL" id="BTSX01000002">
    <property type="protein sequence ID" value="GMS82719.1"/>
    <property type="molecule type" value="Genomic_DNA"/>
</dbReference>
<dbReference type="PANTHER" id="PTHR23017:SF3">
    <property type="entry name" value="G-PROTEIN COUPLED RECEPTORS FAMILY 1 PROFILE DOMAIN-CONTAINING PROTEIN"/>
    <property type="match status" value="1"/>
</dbReference>
<feature type="non-terminal residue" evidence="7">
    <location>
        <position position="1"/>
    </location>
</feature>
<comment type="caution">
    <text evidence="6">Lacks conserved residue(s) required for the propagation of feature annotation.</text>
</comment>
<keyword evidence="5 6" id="KW-0472">Membrane</keyword>
<dbReference type="Gene3D" id="1.20.1070.10">
    <property type="entry name" value="Rhodopsin 7-helix transmembrane proteins"/>
    <property type="match status" value="1"/>
</dbReference>
<dbReference type="SUPFAM" id="SSF81321">
    <property type="entry name" value="Family A G protein-coupled receptor-like"/>
    <property type="match status" value="1"/>
</dbReference>
<comment type="subcellular location">
    <subcellularLocation>
        <location evidence="1">Membrane</location>
        <topology evidence="1">Multi-pass membrane protein</topology>
    </subcellularLocation>
</comment>
<evidence type="ECO:0000256" key="2">
    <source>
        <dbReference type="ARBA" id="ARBA00005692"/>
    </source>
</evidence>
<dbReference type="PANTHER" id="PTHR23017">
    <property type="entry name" value="SERPENTINE RECEPTOR, CLASS X"/>
    <property type="match status" value="1"/>
</dbReference>
<dbReference type="Proteomes" id="UP001432027">
    <property type="component" value="Unassembled WGS sequence"/>
</dbReference>
<feature type="transmembrane region" description="Helical" evidence="6">
    <location>
        <begin position="123"/>
        <end position="150"/>
    </location>
</feature>
<dbReference type="GO" id="GO:0007606">
    <property type="term" value="P:sensory perception of chemical stimulus"/>
    <property type="evidence" value="ECO:0007669"/>
    <property type="project" value="UniProtKB-UniRule"/>
</dbReference>
<protein>
    <recommendedName>
        <fullName evidence="6">Serpentine receptor class gamma</fullName>
    </recommendedName>
</protein>
<evidence type="ECO:0000313" key="7">
    <source>
        <dbReference type="EMBL" id="GMS82719.1"/>
    </source>
</evidence>
<feature type="transmembrane region" description="Helical" evidence="6">
    <location>
        <begin position="214"/>
        <end position="237"/>
    </location>
</feature>
<keyword evidence="3 6" id="KW-0812">Transmembrane</keyword>
<keyword evidence="4 6" id="KW-1133">Transmembrane helix</keyword>
<name>A0AAV5SRB3_9BILA</name>
<feature type="transmembrane region" description="Helical" evidence="6">
    <location>
        <begin position="171"/>
        <end position="194"/>
    </location>
</feature>
<evidence type="ECO:0000256" key="1">
    <source>
        <dbReference type="ARBA" id="ARBA00004141"/>
    </source>
</evidence>
<feature type="non-terminal residue" evidence="7">
    <location>
        <position position="244"/>
    </location>
</feature>
<comment type="caution">
    <text evidence="7">The sequence shown here is derived from an EMBL/GenBank/DDBJ whole genome shotgun (WGS) entry which is preliminary data.</text>
</comment>